<comment type="caution">
    <text evidence="2">The sequence shown here is derived from an EMBL/GenBank/DDBJ whole genome shotgun (WGS) entry which is preliminary data.</text>
</comment>
<dbReference type="PANTHER" id="PTHR36433">
    <property type="entry name" value="HYPOTHETICAL CYTOSOLIC PROTEIN"/>
    <property type="match status" value="1"/>
</dbReference>
<name>A0A4R2S052_9BACL</name>
<dbReference type="Pfam" id="PF06486">
    <property type="entry name" value="DUF1093"/>
    <property type="match status" value="1"/>
</dbReference>
<dbReference type="SUPFAM" id="SSF159121">
    <property type="entry name" value="BC4932-like"/>
    <property type="match status" value="1"/>
</dbReference>
<dbReference type="EMBL" id="SLXV01000001">
    <property type="protein sequence ID" value="TCP70727.1"/>
    <property type="molecule type" value="Genomic_DNA"/>
</dbReference>
<dbReference type="Proteomes" id="UP000294746">
    <property type="component" value="Unassembled WGS sequence"/>
</dbReference>
<dbReference type="RefSeq" id="WP_131847372.1">
    <property type="nucleotide sequence ID" value="NZ_SLXV01000001.1"/>
</dbReference>
<sequence>MKKGMIKILAWATLALLCYFLTPDQFNPLLKQEDVYVQINDKKPKLEDHRFKYELTGYNEKGEKKEVVFTTSTELSQGTYLKVLAKGSYTAEWTKLKPDEVPKNIKW</sequence>
<feature type="signal peptide" evidence="1">
    <location>
        <begin position="1"/>
        <end position="23"/>
    </location>
</feature>
<evidence type="ECO:0000256" key="1">
    <source>
        <dbReference type="SAM" id="SignalP"/>
    </source>
</evidence>
<dbReference type="Gene3D" id="2.40.50.480">
    <property type="match status" value="1"/>
</dbReference>
<dbReference type="AlphaFoldDB" id="A0A4R2S052"/>
<feature type="chain" id="PRO_5038502712" evidence="1">
    <location>
        <begin position="24"/>
        <end position="107"/>
    </location>
</feature>
<dbReference type="InterPro" id="IPR036166">
    <property type="entry name" value="YxeA-like_sf"/>
</dbReference>
<proteinExistence type="predicted"/>
<organism evidence="2 3">
    <name type="scientific">Baia soyae</name>
    <dbReference type="NCBI Taxonomy" id="1544746"/>
    <lineage>
        <taxon>Bacteria</taxon>
        <taxon>Bacillati</taxon>
        <taxon>Bacillota</taxon>
        <taxon>Bacilli</taxon>
        <taxon>Bacillales</taxon>
        <taxon>Thermoactinomycetaceae</taxon>
        <taxon>Baia</taxon>
    </lineage>
</organism>
<keyword evidence="3" id="KW-1185">Reference proteome</keyword>
<evidence type="ECO:0000313" key="3">
    <source>
        <dbReference type="Proteomes" id="UP000294746"/>
    </source>
</evidence>
<gene>
    <name evidence="2" type="ORF">EDD57_101171</name>
</gene>
<dbReference type="OrthoDB" id="2622687at2"/>
<dbReference type="NCBIfam" id="TIGR01655">
    <property type="entry name" value="yxeA_fam"/>
    <property type="match status" value="1"/>
</dbReference>
<dbReference type="PANTHER" id="PTHR36433:SF2">
    <property type="entry name" value="YXEA FAMILY PROTEIN"/>
    <property type="match status" value="1"/>
</dbReference>
<accession>A0A4R2S052</accession>
<reference evidence="2 3" key="1">
    <citation type="submission" date="2019-03" db="EMBL/GenBank/DDBJ databases">
        <title>Genomic Encyclopedia of Type Strains, Phase IV (KMG-IV): sequencing the most valuable type-strain genomes for metagenomic binning, comparative biology and taxonomic classification.</title>
        <authorList>
            <person name="Goeker M."/>
        </authorList>
    </citation>
    <scope>NUCLEOTIDE SEQUENCE [LARGE SCALE GENOMIC DNA]</scope>
    <source>
        <strain evidence="2 3">DSM 46831</strain>
    </source>
</reference>
<protein>
    <submittedName>
        <fullName evidence="2">Uncharacterized protein (TIGR01655 family)</fullName>
    </submittedName>
</protein>
<keyword evidence="1" id="KW-0732">Signal</keyword>
<dbReference type="InterPro" id="IPR006542">
    <property type="entry name" value="DUF1093"/>
</dbReference>
<evidence type="ECO:0000313" key="2">
    <source>
        <dbReference type="EMBL" id="TCP70727.1"/>
    </source>
</evidence>